<feature type="signal peptide" evidence="2">
    <location>
        <begin position="1"/>
        <end position="19"/>
    </location>
</feature>
<dbReference type="InterPro" id="IPR011042">
    <property type="entry name" value="6-blade_b-propeller_TolB-like"/>
</dbReference>
<evidence type="ECO:0000256" key="1">
    <source>
        <dbReference type="ARBA" id="ARBA00009820"/>
    </source>
</evidence>
<proteinExistence type="inferred from homology"/>
<evidence type="ECO:0000313" key="4">
    <source>
        <dbReference type="Proteomes" id="UP001302249"/>
    </source>
</evidence>
<gene>
    <name evidence="3" type="ORF">RPR59_14600</name>
</gene>
<dbReference type="Proteomes" id="UP001302249">
    <property type="component" value="Chromosome"/>
</dbReference>
<evidence type="ECO:0000256" key="2">
    <source>
        <dbReference type="SAM" id="SignalP"/>
    </source>
</evidence>
<protein>
    <recommendedName>
        <fullName evidence="5">WD40-like Beta Propeller Repeat</fullName>
    </recommendedName>
</protein>
<evidence type="ECO:0008006" key="5">
    <source>
        <dbReference type="Google" id="ProtNLM"/>
    </source>
</evidence>
<comment type="similarity">
    <text evidence="1">Belongs to the TolB family.</text>
</comment>
<dbReference type="SUPFAM" id="SSF82171">
    <property type="entry name" value="DPP6 N-terminal domain-like"/>
    <property type="match status" value="1"/>
</dbReference>
<reference evidence="3 4" key="1">
    <citation type="submission" date="2023-09" db="EMBL/GenBank/DDBJ databases">
        <authorList>
            <person name="Rey-Velasco X."/>
        </authorList>
    </citation>
    <scope>NUCLEOTIDE SEQUENCE [LARGE SCALE GENOMIC DNA]</scope>
    <source>
        <strain evidence="3 4">W311</strain>
    </source>
</reference>
<dbReference type="RefSeq" id="WP_313915293.1">
    <property type="nucleotide sequence ID" value="NZ_CP135076.1"/>
</dbReference>
<sequence length="383" mass="40504">MRLPFAALLLTAISTPALAQVHYYGDLAIAPAGDRIATVEAMDSAAKVVIRSVADGHILGTVDPCDDCRYSDLTFGPDGTIAFLARGDEGVMLETAKGNRVRTVATIDGIASTPRFSPDGKRIALMVTLGAQKEAGARQAGVRQVGEIGEHFDERRLAIFDVGASVAPDAIKPLSPANRYIYEYDWAPDGRSLVVTSAIGNGDENWWVATLDAVDATTGKVRQITKPTTQLDMPRVSPDGKTVAYIGGLMSDFGSVGGDIYTVPFSGGTPKNLTQGSDTTNVSLDWGRGGMRTTALKSDTLQIGAIDATGKAMAPYWGRPASFSAGDGKAVFSRDGRTVATVVQDFTHAPAIYAGPVTAPKQITHDNDDVRPIVEARSIKMDQ</sequence>
<evidence type="ECO:0000313" key="3">
    <source>
        <dbReference type="EMBL" id="WNO53644.1"/>
    </source>
</evidence>
<feature type="chain" id="PRO_5047352725" description="WD40-like Beta Propeller Repeat" evidence="2">
    <location>
        <begin position="20"/>
        <end position="383"/>
    </location>
</feature>
<name>A0ABZ0B8L5_9SPHN</name>
<dbReference type="Pfam" id="PF07676">
    <property type="entry name" value="PD40"/>
    <property type="match status" value="2"/>
</dbReference>
<accession>A0ABZ0B8L5</accession>
<dbReference type="InterPro" id="IPR011659">
    <property type="entry name" value="WD40"/>
</dbReference>
<dbReference type="PANTHER" id="PTHR36842">
    <property type="entry name" value="PROTEIN TOLB HOMOLOG"/>
    <property type="match status" value="1"/>
</dbReference>
<dbReference type="PANTHER" id="PTHR36842:SF1">
    <property type="entry name" value="PROTEIN TOLB"/>
    <property type="match status" value="1"/>
</dbReference>
<organism evidence="3 4">
    <name type="scientific">Stakelama saccharophila</name>
    <dbReference type="NCBI Taxonomy" id="3075605"/>
    <lineage>
        <taxon>Bacteria</taxon>
        <taxon>Pseudomonadati</taxon>
        <taxon>Pseudomonadota</taxon>
        <taxon>Alphaproteobacteria</taxon>
        <taxon>Sphingomonadales</taxon>
        <taxon>Sphingomonadaceae</taxon>
        <taxon>Stakelama</taxon>
    </lineage>
</organism>
<keyword evidence="4" id="KW-1185">Reference proteome</keyword>
<dbReference type="Gene3D" id="2.120.10.30">
    <property type="entry name" value="TolB, C-terminal domain"/>
    <property type="match status" value="2"/>
</dbReference>
<dbReference type="EMBL" id="CP135076">
    <property type="protein sequence ID" value="WNO53644.1"/>
    <property type="molecule type" value="Genomic_DNA"/>
</dbReference>
<keyword evidence="2" id="KW-0732">Signal</keyword>